<dbReference type="EMBL" id="KN881071">
    <property type="protein sequence ID" value="KIY61076.1"/>
    <property type="molecule type" value="Genomic_DNA"/>
</dbReference>
<evidence type="ECO:0000313" key="1">
    <source>
        <dbReference type="EMBL" id="KIY61076.1"/>
    </source>
</evidence>
<dbReference type="Proteomes" id="UP000054007">
    <property type="component" value="Unassembled WGS sequence"/>
</dbReference>
<evidence type="ECO:0008006" key="3">
    <source>
        <dbReference type="Google" id="ProtNLM"/>
    </source>
</evidence>
<protein>
    <recommendedName>
        <fullName evidence="3">DDE Tnp4 domain-containing protein</fullName>
    </recommendedName>
</protein>
<accession>A0A0D7AUW6</accession>
<sequence length="212" mass="23940">LIELLSYNPIFKSTGQKPQHPVIYQLGAFLIRYGTLGSNVQWTSLKVSIGIGTVLLYCCRVSRALRELKHQFCTWPADEEQAIIMQDIFQRSGFQNCVGSINGSLICFDEKPHVHGKEMMARKGYFGTAVQTTVNNRVCITSSQLGFSAAVTDSCMLHESHFFQNRHKYLKDGHKYLKDGQYVLADKGLTLRFICGIVLIMFLGYPSTSWTI</sequence>
<reference evidence="1 2" key="1">
    <citation type="journal article" date="2015" name="Fungal Genet. Biol.">
        <title>Evolution of novel wood decay mechanisms in Agaricales revealed by the genome sequences of Fistulina hepatica and Cylindrobasidium torrendii.</title>
        <authorList>
            <person name="Floudas D."/>
            <person name="Held B.W."/>
            <person name="Riley R."/>
            <person name="Nagy L.G."/>
            <person name="Koehler G."/>
            <person name="Ransdell A.S."/>
            <person name="Younus H."/>
            <person name="Chow J."/>
            <person name="Chiniquy J."/>
            <person name="Lipzen A."/>
            <person name="Tritt A."/>
            <person name="Sun H."/>
            <person name="Haridas S."/>
            <person name="LaButti K."/>
            <person name="Ohm R.A."/>
            <person name="Kues U."/>
            <person name="Blanchette R.A."/>
            <person name="Grigoriev I.V."/>
            <person name="Minto R.E."/>
            <person name="Hibbett D.S."/>
        </authorList>
    </citation>
    <scope>NUCLEOTIDE SEQUENCE [LARGE SCALE GENOMIC DNA]</scope>
    <source>
        <strain evidence="1 2">FP15055 ss-10</strain>
    </source>
</reference>
<organism evidence="1 2">
    <name type="scientific">Cylindrobasidium torrendii FP15055 ss-10</name>
    <dbReference type="NCBI Taxonomy" id="1314674"/>
    <lineage>
        <taxon>Eukaryota</taxon>
        <taxon>Fungi</taxon>
        <taxon>Dikarya</taxon>
        <taxon>Basidiomycota</taxon>
        <taxon>Agaricomycotina</taxon>
        <taxon>Agaricomycetes</taxon>
        <taxon>Agaricomycetidae</taxon>
        <taxon>Agaricales</taxon>
        <taxon>Marasmiineae</taxon>
        <taxon>Physalacriaceae</taxon>
        <taxon>Cylindrobasidium</taxon>
    </lineage>
</organism>
<name>A0A0D7AUW6_9AGAR</name>
<gene>
    <name evidence="1" type="ORF">CYLTODRAFT_363350</name>
</gene>
<evidence type="ECO:0000313" key="2">
    <source>
        <dbReference type="Proteomes" id="UP000054007"/>
    </source>
</evidence>
<feature type="non-terminal residue" evidence="1">
    <location>
        <position position="1"/>
    </location>
</feature>
<dbReference type="STRING" id="1314674.A0A0D7AUW6"/>
<keyword evidence="2" id="KW-1185">Reference proteome</keyword>
<proteinExistence type="predicted"/>
<dbReference type="AlphaFoldDB" id="A0A0D7AUW6"/>
<dbReference type="OrthoDB" id="3233403at2759"/>